<name>A0AAE4EZF7_9EURY</name>
<feature type="transmembrane region" description="Helical" evidence="1">
    <location>
        <begin position="9"/>
        <end position="29"/>
    </location>
</feature>
<dbReference type="InterPro" id="IPR045919">
    <property type="entry name" value="DUF6338"/>
</dbReference>
<protein>
    <submittedName>
        <fullName evidence="2">DUF6338 family protein</fullName>
    </submittedName>
</protein>
<evidence type="ECO:0000256" key="1">
    <source>
        <dbReference type="SAM" id="Phobius"/>
    </source>
</evidence>
<proteinExistence type="predicted"/>
<evidence type="ECO:0000313" key="3">
    <source>
        <dbReference type="Proteomes" id="UP001253439"/>
    </source>
</evidence>
<dbReference type="Pfam" id="PF19865">
    <property type="entry name" value="DUF6338"/>
    <property type="match status" value="1"/>
</dbReference>
<dbReference type="AlphaFoldDB" id="A0AAE4EZF7"/>
<feature type="transmembrane region" description="Helical" evidence="1">
    <location>
        <begin position="83"/>
        <end position="105"/>
    </location>
</feature>
<dbReference type="RefSeq" id="WP_310897729.1">
    <property type="nucleotide sequence ID" value="NZ_JAMQOM010000010.1"/>
</dbReference>
<gene>
    <name evidence="2" type="ORF">NDI54_17385</name>
</gene>
<organism evidence="2 3">
    <name type="scientific">Haloarcula terrestris</name>
    <dbReference type="NCBI Taxonomy" id="2950533"/>
    <lineage>
        <taxon>Archaea</taxon>
        <taxon>Methanobacteriati</taxon>
        <taxon>Methanobacteriota</taxon>
        <taxon>Stenosarchaea group</taxon>
        <taxon>Halobacteria</taxon>
        <taxon>Halobacteriales</taxon>
        <taxon>Haloarculaceae</taxon>
        <taxon>Haloarcula</taxon>
    </lineage>
</organism>
<keyword evidence="1" id="KW-0812">Transmembrane</keyword>
<evidence type="ECO:0000313" key="2">
    <source>
        <dbReference type="EMBL" id="MDS0223120.1"/>
    </source>
</evidence>
<dbReference type="Proteomes" id="UP001253439">
    <property type="component" value="Unassembled WGS sequence"/>
</dbReference>
<keyword evidence="3" id="KW-1185">Reference proteome</keyword>
<sequence length="309" mass="34868">MLLSLPDSVVLLAILLPGYVLTYVLLWQARVPDTFTEAEKQAFSLTGSALLAFAGYLLYVSVTSIIRREIILLPELRFTLQESLVVLSMLTLAAIPVGYAIGTLYDIRFHQRRSIFRTRRKTWDYIHQEANSPVVAAIKTPSGAEIQGDIQYAGEREQNDLLLRNPLLKDSEGEVVRRLGRYTYLPEEEIDRIDIFTELKQRRKLYSEKQKHTATATPSVSVPGTDLRRSCTDKTVLEVQLQNETSDDVYTEVVAEFIGEGRCILDEGIAVVPIMRGGERRSVRFQYNGSPDTEIVDTEVRLSPISIAD</sequence>
<reference evidence="2 3" key="1">
    <citation type="submission" date="2022-06" db="EMBL/GenBank/DDBJ databases">
        <title>Haloarcula sp. a new haloarchaeum isolate from saline soil.</title>
        <authorList>
            <person name="Strakova D."/>
            <person name="Galisteo C."/>
            <person name="Sanchez-Porro C."/>
            <person name="Ventosa A."/>
        </authorList>
    </citation>
    <scope>NUCLEOTIDE SEQUENCE [LARGE SCALE GENOMIC DNA]</scope>
    <source>
        <strain evidence="2 3">S1AR25-5A</strain>
    </source>
</reference>
<dbReference type="EMBL" id="JAMQOM010000010">
    <property type="protein sequence ID" value="MDS0223120.1"/>
    <property type="molecule type" value="Genomic_DNA"/>
</dbReference>
<keyword evidence="1" id="KW-0472">Membrane</keyword>
<comment type="caution">
    <text evidence="2">The sequence shown here is derived from an EMBL/GenBank/DDBJ whole genome shotgun (WGS) entry which is preliminary data.</text>
</comment>
<keyword evidence="1" id="KW-1133">Transmembrane helix</keyword>
<feature type="transmembrane region" description="Helical" evidence="1">
    <location>
        <begin position="41"/>
        <end position="62"/>
    </location>
</feature>
<accession>A0AAE4EZF7</accession>